<dbReference type="WormBase" id="Y49C4A.3">
    <property type="protein sequence ID" value="CE38122"/>
    <property type="gene ID" value="WBGene00021708"/>
    <property type="gene designation" value="srbc-37"/>
</dbReference>
<sequence>MKVFIELACLIGLACAIIVIILNSNLVCKFALNKSKRKNDMHLFYFRFILDIILEISLFMYIGFIFLMEIFPDIVQHHLFLVVIFGLPFSNVAAARSIIALAIGVERTVAAYFPKIYQNVQFKYLNWIVILGAIFFGATESFVLFGFCSYKMEIPSMCRFFGCAINTCFNTFWSAHRTIIFTIIINLSILLSVKLFILNHFQLGVTNKMLSEANRLALIDVCTVFIFDIIPAVCGNLWPTAYIFAFDNVGPYNGNLKIIGCSIESFIVSTVIMRSKSKTSSKNSRLVAISRVTAF</sequence>
<feature type="transmembrane region" description="Helical" evidence="1">
    <location>
        <begin position="179"/>
        <end position="197"/>
    </location>
</feature>
<keyword evidence="1" id="KW-0472">Membrane</keyword>
<dbReference type="Proteomes" id="UP000001940">
    <property type="component" value="Chromosome V"/>
</dbReference>
<dbReference type="SMR" id="Q5FAM7"/>
<feature type="transmembrane region" description="Helical" evidence="1">
    <location>
        <begin position="44"/>
        <end position="67"/>
    </location>
</feature>
<dbReference type="PANTHER" id="PTHR10664">
    <property type="entry name" value="SERPENTINE RECEPTOR-C.ELEGANS"/>
    <property type="match status" value="1"/>
</dbReference>
<dbReference type="InterPro" id="IPR019420">
    <property type="entry name" value="7TM_GPCR_serpentine_rcpt_Srbc"/>
</dbReference>
<dbReference type="Pfam" id="PF10316">
    <property type="entry name" value="7TM_GPCR_Srbc"/>
    <property type="match status" value="1"/>
</dbReference>
<proteinExistence type="predicted"/>
<gene>
    <name evidence="2 4" type="primary">srbc-37</name>
    <name evidence="2" type="ORF">CELE_Y49C4A.3</name>
    <name evidence="4" type="ORF">Y49C4A.3</name>
</gene>
<dbReference type="EMBL" id="BX284605">
    <property type="protein sequence ID" value="CCD72458.1"/>
    <property type="molecule type" value="Genomic_DNA"/>
</dbReference>
<dbReference type="PhylomeDB" id="Q5FAM7"/>
<dbReference type="CTD" id="3565631"/>
<dbReference type="GeneID" id="3565631"/>
<evidence type="ECO:0000256" key="1">
    <source>
        <dbReference type="SAM" id="Phobius"/>
    </source>
</evidence>
<dbReference type="PaxDb" id="6239-Y49C4A.3"/>
<dbReference type="KEGG" id="cel:CELE_Y49C4A.3"/>
<dbReference type="HOGENOM" id="CLU_059075_1_0_1"/>
<dbReference type="UCSC" id="Y49C4A.3">
    <property type="organism name" value="c. elegans"/>
</dbReference>
<evidence type="ECO:0000313" key="2">
    <source>
        <dbReference type="EMBL" id="CCD72458.1"/>
    </source>
</evidence>
<evidence type="ECO:0000313" key="3">
    <source>
        <dbReference type="Proteomes" id="UP000001940"/>
    </source>
</evidence>
<feature type="transmembrane region" description="Helical" evidence="1">
    <location>
        <begin position="218"/>
        <end position="244"/>
    </location>
</feature>
<name>Q5FAM7_CAEEL</name>
<protein>
    <submittedName>
        <fullName evidence="2">Serpentine Receptor, class BC (Class B-like)</fullName>
    </submittedName>
</protein>
<dbReference type="RefSeq" id="NP_503300.2">
    <property type="nucleotide sequence ID" value="NM_070899.4"/>
</dbReference>
<keyword evidence="1" id="KW-1133">Transmembrane helix</keyword>
<dbReference type="AlphaFoldDB" id="Q5FAM7"/>
<keyword evidence="3" id="KW-1185">Reference proteome</keyword>
<dbReference type="AGR" id="WB:WBGene00021708"/>
<keyword evidence="2" id="KW-0675">Receptor</keyword>
<organism evidence="2 3">
    <name type="scientific">Caenorhabditis elegans</name>
    <dbReference type="NCBI Taxonomy" id="6239"/>
    <lineage>
        <taxon>Eukaryota</taxon>
        <taxon>Metazoa</taxon>
        <taxon>Ecdysozoa</taxon>
        <taxon>Nematoda</taxon>
        <taxon>Chromadorea</taxon>
        <taxon>Rhabditida</taxon>
        <taxon>Rhabditina</taxon>
        <taxon>Rhabditomorpha</taxon>
        <taxon>Rhabditoidea</taxon>
        <taxon>Rhabditidae</taxon>
        <taxon>Peloderinae</taxon>
        <taxon>Caenorhabditis</taxon>
    </lineage>
</organism>
<dbReference type="eggNOG" id="ENOG502TFUK">
    <property type="taxonomic scope" value="Eukaryota"/>
</dbReference>
<evidence type="ECO:0000313" key="4">
    <source>
        <dbReference type="WormBase" id="Y49C4A.3"/>
    </source>
</evidence>
<feature type="transmembrane region" description="Helical" evidence="1">
    <location>
        <begin position="124"/>
        <end position="145"/>
    </location>
</feature>
<feature type="transmembrane region" description="Helical" evidence="1">
    <location>
        <begin position="79"/>
        <end position="104"/>
    </location>
</feature>
<feature type="transmembrane region" description="Helical" evidence="1">
    <location>
        <begin position="7"/>
        <end position="32"/>
    </location>
</feature>
<dbReference type="PANTHER" id="PTHR10664:SF42">
    <property type="entry name" value="SERPENTINE RECEPTOR, CLASS BC (CLASS B-LIKE)"/>
    <property type="match status" value="1"/>
</dbReference>
<accession>Q5FAM7</accession>
<keyword evidence="1" id="KW-0812">Transmembrane</keyword>
<reference evidence="2 3" key="1">
    <citation type="journal article" date="1998" name="Science">
        <title>Genome sequence of the nematode C. elegans: a platform for investigating biology.</title>
        <authorList>
            <consortium name="The C. elegans sequencing consortium"/>
            <person name="Sulson J.E."/>
            <person name="Waterston R."/>
        </authorList>
    </citation>
    <scope>NUCLEOTIDE SEQUENCE [LARGE SCALE GENOMIC DNA]</scope>
    <source>
        <strain evidence="2 3">Bristol N2</strain>
    </source>
</reference>
<dbReference type="InParanoid" id="Q5FAM7"/>